<organism evidence="1 2">
    <name type="scientific">Paraburkholderia unamae</name>
    <dbReference type="NCBI Taxonomy" id="219649"/>
    <lineage>
        <taxon>Bacteria</taxon>
        <taxon>Pseudomonadati</taxon>
        <taxon>Pseudomonadota</taxon>
        <taxon>Betaproteobacteria</taxon>
        <taxon>Burkholderiales</taxon>
        <taxon>Burkholderiaceae</taxon>
        <taxon>Paraburkholderia</taxon>
    </lineage>
</organism>
<evidence type="ECO:0000313" key="1">
    <source>
        <dbReference type="EMBL" id="MEM5404265.1"/>
    </source>
</evidence>
<reference evidence="1" key="1">
    <citation type="submission" date="2024-01" db="EMBL/GenBank/DDBJ databases">
        <title>The diversity of rhizobia nodulating Mimosa spp. in eleven states of Brazil covering several biomes is determined by host plant, location, and edaphic factors.</title>
        <authorList>
            <person name="Rouws L."/>
            <person name="Barauna A."/>
            <person name="Beukes C."/>
            <person name="De Faria S.M."/>
            <person name="Gross E."/>
            <person name="Dos Reis Junior F.B."/>
            <person name="Simon M."/>
            <person name="Maluk M."/>
            <person name="Odee D.W."/>
            <person name="Kenicer G."/>
            <person name="Young J.P.W."/>
            <person name="Reis V.M."/>
            <person name="Zilli J."/>
            <person name="James E.K."/>
        </authorList>
    </citation>
    <scope>NUCLEOTIDE SEQUENCE</scope>
    <source>
        <strain evidence="1">JPY452</strain>
    </source>
</reference>
<comment type="caution">
    <text evidence="1">The sequence shown here is derived from an EMBL/GenBank/DDBJ whole genome shotgun (WGS) entry which is preliminary data.</text>
</comment>
<dbReference type="Proteomes" id="UP001392318">
    <property type="component" value="Unassembled WGS sequence"/>
</dbReference>
<name>A0ACC6RTX9_9BURK</name>
<accession>A0ACC6RTX9</accession>
<protein>
    <submittedName>
        <fullName evidence="1">Uncharacterized protein</fullName>
    </submittedName>
</protein>
<dbReference type="EMBL" id="JAYMRU010000028">
    <property type="protein sequence ID" value="MEM5404265.1"/>
    <property type="molecule type" value="Genomic_DNA"/>
</dbReference>
<evidence type="ECO:0000313" key="2">
    <source>
        <dbReference type="Proteomes" id="UP001392318"/>
    </source>
</evidence>
<gene>
    <name evidence="1" type="ORF">VSR83_30275</name>
</gene>
<proteinExistence type="predicted"/>
<sequence length="64" mass="6845">MVGLSPEDRNRAAEAGKTLAQPRGLIRCNASAHAAVAPAKRQIGEHALEHEDAVLWLTMTLQTA</sequence>
<keyword evidence="2" id="KW-1185">Reference proteome</keyword>